<feature type="compositionally biased region" description="Low complexity" evidence="6">
    <location>
        <begin position="23"/>
        <end position="40"/>
    </location>
</feature>
<accession>A0A836IYH1</accession>
<dbReference type="GO" id="GO:0005923">
    <property type="term" value="C:bicellular tight junction"/>
    <property type="evidence" value="ECO:0007669"/>
    <property type="project" value="TreeGrafter"/>
</dbReference>
<keyword evidence="5" id="KW-0175">Coiled coil</keyword>
<feature type="compositionally biased region" description="Polar residues" evidence="6">
    <location>
        <begin position="546"/>
        <end position="562"/>
    </location>
</feature>
<feature type="compositionally biased region" description="Low complexity" evidence="6">
    <location>
        <begin position="460"/>
        <end position="484"/>
    </location>
</feature>
<feature type="compositionally biased region" description="Basic and acidic residues" evidence="6">
    <location>
        <begin position="650"/>
        <end position="665"/>
    </location>
</feature>
<dbReference type="AlphaFoldDB" id="A0A836IYH1"/>
<dbReference type="KEGG" id="phet:94291474"/>
<feature type="compositionally biased region" description="Basic and acidic residues" evidence="6">
    <location>
        <begin position="1"/>
        <end position="15"/>
    </location>
</feature>
<dbReference type="PANTHER" id="PTHR46349">
    <property type="entry name" value="CINGULIN-LIKE PROTEIN 1-RELATED"/>
    <property type="match status" value="1"/>
</dbReference>
<feature type="region of interest" description="Disordered" evidence="6">
    <location>
        <begin position="408"/>
        <end position="504"/>
    </location>
</feature>
<dbReference type="Gene3D" id="1.20.5.340">
    <property type="match status" value="1"/>
</dbReference>
<keyword evidence="4" id="KW-0505">Motor protein</keyword>
<evidence type="ECO:0000313" key="7">
    <source>
        <dbReference type="EMBL" id="KAG5508183.1"/>
    </source>
</evidence>
<evidence type="ECO:0000256" key="2">
    <source>
        <dbReference type="ARBA" id="ARBA00022490"/>
    </source>
</evidence>
<comment type="subcellular location">
    <subcellularLocation>
        <location evidence="1">Cytoplasm</location>
    </subcellularLocation>
</comment>
<sequence length="1231" mass="131884">MNDRQTPHFTVEKQRRPSPRVASSENSSLSPSYSSGPESSATPARGDSGAAARSPGVSHLDSTPAAPIASTRTPLHHRGGAARHGVSGGGTFGSTIDTATFTPPASVFTSTPEYGRAMAHLLDSVTSHSPASLPQTPPRSSSSLPGHSTAYFSSCQRHPQRQEHRWSTDVQTAAQTMRQAKVEGSNDGVSEWNRFHPMRQQHQQREQQQQQHDHHRTQRHNALPASQKTRQRLEATAAEPTSTYASTNSVNDETSSNFSATPLPPETCERHGSEWASPSEVLQLRAACQDVVSRYTREVLYLKNELAKAREECAAYARERSEVRKLQQVYQDGVEACGKAKEREAQWVEERALLHVQMEKIMVENQRLQVYIAKKHRPHAHPMPARGGATGKRERVRGALQAVESAAAAAMPSDTPSLISSWPPLAPTTTSTTTIATGSLASPQSLDGPDSKISSTPLSTAMAAGAETAPEEATSPYTFLSSASSPPPLPQAQQDNERQGGDGRAAAAALLLSLSPPISGQCAPTVSILPTVAAGTAGAHSPHANLPQSSSASDAGNITSTGLPDGDGSHTSPSPQEEDGHTRRPPRGRADHDEGPHMSSLITPSLYTSSEAVTSRSVGAAAAGVVSSSDDDGRGSGRSERPPRKPRVGVGREGDVGDRIAREGDFSPSYARGVTEVSSTSSRTTSSSPAAAMHAMLVGDSFMPGLVQPVSGHSGRGSRRNAERGGDGVAAASEAANMPPPSSSGVAAAAGFPINAATSLTTGMTLSAGSTATATASSSWGLQYLYQLPRTPAEALQEEMRMLKELQRLGEENHALQARVEYVEAMKEIHTNRCEQQRLRLAQEHDLSRHSAAQWELSSQQLESEVRQSRALCAELKDTLEDVLQQAKRQQELSQARLVELEANCRAALMAARDEAMAKVGALRCTLQEILAGGATTSASASSAAASHEVVQLREETGQLQRTIESLRAELHALRATHTALQDEHNAWQAEVQMCRTRLEGDLASSRELLAASCRDKQGAELCIDQLEAEVARLRASVGVSEGCMHAMEERLRIATGELTSLQEQLDEAAMWQARALSAENELSTQRDYYEREIDIYKTAASAMRDRHQNEMMDLAKRHEKLQIRYEAARVRLAAAVSRSGAAALFSAVGSDTKTRRSRHGKKEEGNLSVNTLGDRIDSRSPVSSAAAIKTEPSPSHSAVAAYDSLQALRTSGQATEQLIHSLNRSTSPYL</sequence>
<feature type="coiled-coil region" evidence="5">
    <location>
        <begin position="1017"/>
        <end position="1132"/>
    </location>
</feature>
<feature type="region of interest" description="Disordered" evidence="6">
    <location>
        <begin position="1172"/>
        <end position="1197"/>
    </location>
</feature>
<feature type="coiled-coil region" evidence="5">
    <location>
        <begin position="859"/>
        <end position="904"/>
    </location>
</feature>
<feature type="coiled-coil region" evidence="5">
    <location>
        <begin position="950"/>
        <end position="991"/>
    </location>
</feature>
<reference evidence="7 8" key="1">
    <citation type="submission" date="2021-02" db="EMBL/GenBank/DDBJ databases">
        <title>Porcisia hertigi Genome sequencing and assembly.</title>
        <authorList>
            <person name="Almutairi H."/>
            <person name="Gatherer D."/>
        </authorList>
    </citation>
    <scope>NUCLEOTIDE SEQUENCE [LARGE SCALE GENOMIC DNA]</scope>
    <source>
        <strain evidence="7 8">C119</strain>
    </source>
</reference>
<evidence type="ECO:0000256" key="5">
    <source>
        <dbReference type="SAM" id="Coils"/>
    </source>
</evidence>
<dbReference type="PANTHER" id="PTHR46349:SF6">
    <property type="entry name" value="MYOSIN-6-LIKE"/>
    <property type="match status" value="1"/>
</dbReference>
<feature type="region of interest" description="Disordered" evidence="6">
    <location>
        <begin position="536"/>
        <end position="602"/>
    </location>
</feature>
<feature type="region of interest" description="Disordered" evidence="6">
    <location>
        <begin position="1"/>
        <end position="97"/>
    </location>
</feature>
<name>A0A836IYH1_9TRYP</name>
<feature type="compositionally biased region" description="Basic and acidic residues" evidence="6">
    <location>
        <begin position="631"/>
        <end position="643"/>
    </location>
</feature>
<organism evidence="7 8">
    <name type="scientific">Porcisia hertigi</name>
    <dbReference type="NCBI Taxonomy" id="2761500"/>
    <lineage>
        <taxon>Eukaryota</taxon>
        <taxon>Discoba</taxon>
        <taxon>Euglenozoa</taxon>
        <taxon>Kinetoplastea</taxon>
        <taxon>Metakinetoplastina</taxon>
        <taxon>Trypanosomatida</taxon>
        <taxon>Trypanosomatidae</taxon>
        <taxon>Leishmaniinae</taxon>
        <taxon>Porcisia</taxon>
    </lineage>
</organism>
<protein>
    <submittedName>
        <fullName evidence="7">Uncharacterized protein</fullName>
    </submittedName>
</protein>
<feature type="region of interest" description="Disordered" evidence="6">
    <location>
        <begin position="126"/>
        <end position="274"/>
    </location>
</feature>
<dbReference type="OrthoDB" id="252579at2759"/>
<dbReference type="EMBL" id="JAFJZO010000017">
    <property type="protein sequence ID" value="KAG5508183.1"/>
    <property type="molecule type" value="Genomic_DNA"/>
</dbReference>
<evidence type="ECO:0000313" key="8">
    <source>
        <dbReference type="Proteomes" id="UP000674318"/>
    </source>
</evidence>
<feature type="compositionally biased region" description="Polar residues" evidence="6">
    <location>
        <begin position="168"/>
        <end position="178"/>
    </location>
</feature>
<dbReference type="RefSeq" id="XP_067758072.1">
    <property type="nucleotide sequence ID" value="XM_067901397.1"/>
</dbReference>
<dbReference type="Proteomes" id="UP000674318">
    <property type="component" value="Chromosome 17"/>
</dbReference>
<evidence type="ECO:0000256" key="1">
    <source>
        <dbReference type="ARBA" id="ARBA00004496"/>
    </source>
</evidence>
<comment type="caution">
    <text evidence="7">The sequence shown here is derived from an EMBL/GenBank/DDBJ whole genome shotgun (WGS) entry which is preliminary data.</text>
</comment>
<evidence type="ECO:0000256" key="3">
    <source>
        <dbReference type="ARBA" id="ARBA00023123"/>
    </source>
</evidence>
<feature type="compositionally biased region" description="Basic and acidic residues" evidence="6">
    <location>
        <begin position="578"/>
        <end position="596"/>
    </location>
</feature>
<evidence type="ECO:0000256" key="6">
    <source>
        <dbReference type="SAM" id="MobiDB-lite"/>
    </source>
</evidence>
<feature type="region of interest" description="Disordered" evidence="6">
    <location>
        <begin position="706"/>
        <end position="746"/>
    </location>
</feature>
<dbReference type="GeneID" id="94291474"/>
<feature type="compositionally biased region" description="Low complexity" evidence="6">
    <location>
        <begin position="678"/>
        <end position="688"/>
    </location>
</feature>
<feature type="region of interest" description="Disordered" evidence="6">
    <location>
        <begin position="618"/>
        <end position="689"/>
    </location>
</feature>
<feature type="coiled-coil region" evidence="5">
    <location>
        <begin position="292"/>
        <end position="326"/>
    </location>
</feature>
<feature type="compositionally biased region" description="Polar residues" evidence="6">
    <location>
        <begin position="239"/>
        <end position="260"/>
    </location>
</feature>
<keyword evidence="2" id="KW-0963">Cytoplasm</keyword>
<keyword evidence="3" id="KW-0518">Myosin</keyword>
<feature type="compositionally biased region" description="Low complexity" evidence="6">
    <location>
        <begin position="618"/>
        <end position="628"/>
    </location>
</feature>
<gene>
    <name evidence="7" type="ORF">JKF63_05438</name>
</gene>
<evidence type="ECO:0000256" key="4">
    <source>
        <dbReference type="ARBA" id="ARBA00023175"/>
    </source>
</evidence>
<feature type="compositionally biased region" description="Low complexity" evidence="6">
    <location>
        <begin position="420"/>
        <end position="442"/>
    </location>
</feature>
<keyword evidence="8" id="KW-1185">Reference proteome</keyword>
<proteinExistence type="predicted"/>
<feature type="compositionally biased region" description="Polar residues" evidence="6">
    <location>
        <begin position="126"/>
        <end position="157"/>
    </location>
</feature>